<dbReference type="Proteomes" id="UP000199409">
    <property type="component" value="Unassembled WGS sequence"/>
</dbReference>
<reference evidence="1 2" key="1">
    <citation type="submission" date="2016-10" db="EMBL/GenBank/DDBJ databases">
        <authorList>
            <person name="de Groot N.N."/>
        </authorList>
    </citation>
    <scope>NUCLEOTIDE SEQUENCE [LARGE SCALE GENOMIC DNA]</scope>
    <source>
        <strain evidence="1 2">DSM 7343</strain>
    </source>
</reference>
<dbReference type="AlphaFoldDB" id="A0A1H4EH39"/>
<dbReference type="RefSeq" id="WP_092351012.1">
    <property type="nucleotide sequence ID" value="NZ_FNQN01000021.1"/>
</dbReference>
<accession>A0A1H4EH39</accession>
<evidence type="ECO:0000313" key="1">
    <source>
        <dbReference type="EMBL" id="SEA84394.1"/>
    </source>
</evidence>
<organism evidence="1 2">
    <name type="scientific">Desulfuromusa kysingii</name>
    <dbReference type="NCBI Taxonomy" id="37625"/>
    <lineage>
        <taxon>Bacteria</taxon>
        <taxon>Pseudomonadati</taxon>
        <taxon>Thermodesulfobacteriota</taxon>
        <taxon>Desulfuromonadia</taxon>
        <taxon>Desulfuromonadales</taxon>
        <taxon>Geopsychrobacteraceae</taxon>
        <taxon>Desulfuromusa</taxon>
    </lineage>
</organism>
<sequence>MNQRPLKRSLEYKGRVRKYARNLATRYRREIAGVFLESVGRTQRRIYENNEIGTAAPYLLLDEKIVLRELYFTSGPAKYCMVYDICDDYIGLVTLWHGEGIRSSEELIRVWE</sequence>
<dbReference type="EMBL" id="FNQN01000021">
    <property type="protein sequence ID" value="SEA84394.1"/>
    <property type="molecule type" value="Genomic_DNA"/>
</dbReference>
<name>A0A1H4EH39_9BACT</name>
<dbReference type="STRING" id="37625.SAMN05660420_03383"/>
<gene>
    <name evidence="1" type="ORF">SAMN05660420_03383</name>
</gene>
<protein>
    <recommendedName>
        <fullName evidence="3">ParE toxin of type II toxin-antitoxin system, parDE</fullName>
    </recommendedName>
</protein>
<evidence type="ECO:0008006" key="3">
    <source>
        <dbReference type="Google" id="ProtNLM"/>
    </source>
</evidence>
<proteinExistence type="predicted"/>
<evidence type="ECO:0000313" key="2">
    <source>
        <dbReference type="Proteomes" id="UP000199409"/>
    </source>
</evidence>
<keyword evidence="2" id="KW-1185">Reference proteome</keyword>